<feature type="transmembrane region" description="Helical" evidence="6">
    <location>
        <begin position="139"/>
        <end position="162"/>
    </location>
</feature>
<name>A0A1G2R4D9_9BACT</name>
<proteinExistence type="inferred from homology"/>
<evidence type="ECO:0000256" key="1">
    <source>
        <dbReference type="ARBA" id="ARBA00004141"/>
    </source>
</evidence>
<accession>A0A1G2R4D9</accession>
<feature type="transmembrane region" description="Helical" evidence="6">
    <location>
        <begin position="198"/>
        <end position="221"/>
    </location>
</feature>
<evidence type="ECO:0000256" key="5">
    <source>
        <dbReference type="ARBA" id="ARBA00023136"/>
    </source>
</evidence>
<evidence type="ECO:0000256" key="3">
    <source>
        <dbReference type="ARBA" id="ARBA00022692"/>
    </source>
</evidence>
<reference evidence="7 8" key="1">
    <citation type="journal article" date="2016" name="Nat. Commun.">
        <title>Thousands of microbial genomes shed light on interconnected biogeochemical processes in an aquifer system.</title>
        <authorList>
            <person name="Anantharaman K."/>
            <person name="Brown C.T."/>
            <person name="Hug L.A."/>
            <person name="Sharon I."/>
            <person name="Castelle C.J."/>
            <person name="Probst A.J."/>
            <person name="Thomas B.C."/>
            <person name="Singh A."/>
            <person name="Wilkins M.J."/>
            <person name="Karaoz U."/>
            <person name="Brodie E.L."/>
            <person name="Williams K.H."/>
            <person name="Hubbard S.S."/>
            <person name="Banfield J.F."/>
        </authorList>
    </citation>
    <scope>NUCLEOTIDE SEQUENCE [LARGE SCALE GENOMIC DNA]</scope>
</reference>
<comment type="similarity">
    <text evidence="2">Belongs to the autoinducer-2 exporter (AI-2E) (TC 2.A.86) family.</text>
</comment>
<feature type="transmembrane region" description="Helical" evidence="6">
    <location>
        <begin position="309"/>
        <end position="327"/>
    </location>
</feature>
<feature type="transmembrane region" description="Helical" evidence="6">
    <location>
        <begin position="66"/>
        <end position="88"/>
    </location>
</feature>
<evidence type="ECO:0000313" key="8">
    <source>
        <dbReference type="Proteomes" id="UP000176901"/>
    </source>
</evidence>
<dbReference type="GO" id="GO:0016020">
    <property type="term" value="C:membrane"/>
    <property type="evidence" value="ECO:0007669"/>
    <property type="project" value="UniProtKB-SubCell"/>
</dbReference>
<evidence type="ECO:0000256" key="4">
    <source>
        <dbReference type="ARBA" id="ARBA00022989"/>
    </source>
</evidence>
<dbReference type="Pfam" id="PF01594">
    <property type="entry name" value="AI-2E_transport"/>
    <property type="match status" value="1"/>
</dbReference>
<evidence type="ECO:0000256" key="6">
    <source>
        <dbReference type="SAM" id="Phobius"/>
    </source>
</evidence>
<feature type="transmembrane region" description="Helical" evidence="6">
    <location>
        <begin position="7"/>
        <end position="27"/>
    </location>
</feature>
<dbReference type="Proteomes" id="UP000176901">
    <property type="component" value="Unassembled WGS sequence"/>
</dbReference>
<comment type="subcellular location">
    <subcellularLocation>
        <location evidence="1">Membrane</location>
        <topology evidence="1">Multi-pass membrane protein</topology>
    </subcellularLocation>
</comment>
<feature type="transmembrane region" description="Helical" evidence="6">
    <location>
        <begin position="228"/>
        <end position="247"/>
    </location>
</feature>
<dbReference type="GO" id="GO:0055085">
    <property type="term" value="P:transmembrane transport"/>
    <property type="evidence" value="ECO:0007669"/>
    <property type="project" value="TreeGrafter"/>
</dbReference>
<dbReference type="STRING" id="1802451.A3C82_00070"/>
<comment type="caution">
    <text evidence="7">The sequence shown here is derived from an EMBL/GenBank/DDBJ whole genome shotgun (WGS) entry which is preliminary data.</text>
</comment>
<dbReference type="PANTHER" id="PTHR21716">
    <property type="entry name" value="TRANSMEMBRANE PROTEIN"/>
    <property type="match status" value="1"/>
</dbReference>
<feature type="transmembrane region" description="Helical" evidence="6">
    <location>
        <begin position="33"/>
        <end position="54"/>
    </location>
</feature>
<protein>
    <recommendedName>
        <fullName evidence="9">AI-2E family transporter</fullName>
    </recommendedName>
</protein>
<evidence type="ECO:0000313" key="7">
    <source>
        <dbReference type="EMBL" id="OHA67249.1"/>
    </source>
</evidence>
<evidence type="ECO:0008006" key="9">
    <source>
        <dbReference type="Google" id="ProtNLM"/>
    </source>
</evidence>
<dbReference type="PANTHER" id="PTHR21716:SF66">
    <property type="entry name" value="TRANSPORT PROTEIN SLL0063-RELATED"/>
    <property type="match status" value="1"/>
</dbReference>
<evidence type="ECO:0000256" key="2">
    <source>
        <dbReference type="ARBA" id="ARBA00009773"/>
    </source>
</evidence>
<dbReference type="AlphaFoldDB" id="A0A1G2R4D9"/>
<organism evidence="7 8">
    <name type="scientific">Candidatus Wildermuthbacteria bacterium RIFCSPHIGHO2_02_FULL_47_12</name>
    <dbReference type="NCBI Taxonomy" id="1802451"/>
    <lineage>
        <taxon>Bacteria</taxon>
        <taxon>Candidatus Wildermuthiibacteriota</taxon>
    </lineage>
</organism>
<keyword evidence="5 6" id="KW-0472">Membrane</keyword>
<keyword evidence="4 6" id="KW-1133">Transmembrane helix</keyword>
<sequence>MNSEKILDISWGTIFKIGITALVVYVLFLTRGIFVWVLFGVIISVLFDPAIDFLHKRRVPRVIGTFALYLAVFGVIAFIIYSAAPVFINEIQRFSQLFPRYFETISPIFRGLGVAAFADIQSFIDAASGGIEKVASNVFSALFSIFGGIFATFFVLSIAIFLSLEDKGIERAISIFFPKKYEAFALDLWAKSQKKVSAWFASRLFASIFVAIASYVVLLLFNAKYPFSLGLISGILNFIPIVGPLIAGGLVAMIVALDSAMKAVFVILAFVLIQQIEGNILTPLLTRKLIGLSPVVVLIALAIGGELWGMVGAILAIPIAGILFEFLRDFLKKRKEESAKT</sequence>
<keyword evidence="3 6" id="KW-0812">Transmembrane</keyword>
<dbReference type="EMBL" id="MHTW01000015">
    <property type="protein sequence ID" value="OHA67249.1"/>
    <property type="molecule type" value="Genomic_DNA"/>
</dbReference>
<gene>
    <name evidence="7" type="ORF">A3C82_00070</name>
</gene>
<dbReference type="InterPro" id="IPR002549">
    <property type="entry name" value="AI-2E-like"/>
</dbReference>